<accession>A0ABU8Y5J8</accession>
<evidence type="ECO:0000313" key="2">
    <source>
        <dbReference type="Proteomes" id="UP001370299"/>
    </source>
</evidence>
<dbReference type="Proteomes" id="UP001370299">
    <property type="component" value="Unassembled WGS sequence"/>
</dbReference>
<reference evidence="1 2" key="1">
    <citation type="submission" date="2024-03" db="EMBL/GenBank/DDBJ databases">
        <title>Whole genomes of four grape xylem sap localized bacterial endophytes.</title>
        <authorList>
            <person name="Kumar G."/>
            <person name="Savka M.A."/>
        </authorList>
    </citation>
    <scope>NUCLEOTIDE SEQUENCE [LARGE SCALE GENOMIC DNA]</scope>
    <source>
        <strain evidence="1 2">RIT_GXS8</strain>
    </source>
</reference>
<evidence type="ECO:0000313" key="1">
    <source>
        <dbReference type="EMBL" id="MEK0169992.1"/>
    </source>
</evidence>
<dbReference type="RefSeq" id="WP_340195642.1">
    <property type="nucleotide sequence ID" value="NZ_JBBKAP010000004.1"/>
</dbReference>
<gene>
    <name evidence="1" type="ORF">WMN62_00755</name>
</gene>
<dbReference type="EMBL" id="JBBLYY010000004">
    <property type="protein sequence ID" value="MEK0169992.1"/>
    <property type="molecule type" value="Genomic_DNA"/>
</dbReference>
<sequence length="81" mass="9307">MNSPNRLTTPLERRIIALRVTWRLGPNWIAFHIHLARGIAGRILARFQNSLLNKIAQATELPVRLPAPVRYENSRPCELAR</sequence>
<name>A0ABU8Y5J8_9MICO</name>
<proteinExistence type="predicted"/>
<organism evidence="1 2">
    <name type="scientific">Curtobacterium citreum</name>
    <dbReference type="NCBI Taxonomy" id="2036"/>
    <lineage>
        <taxon>Bacteria</taxon>
        <taxon>Bacillati</taxon>
        <taxon>Actinomycetota</taxon>
        <taxon>Actinomycetes</taxon>
        <taxon>Micrococcales</taxon>
        <taxon>Microbacteriaceae</taxon>
        <taxon>Curtobacterium</taxon>
    </lineage>
</organism>
<protein>
    <submittedName>
        <fullName evidence="1">Uncharacterized protein</fullName>
    </submittedName>
</protein>
<comment type="caution">
    <text evidence="1">The sequence shown here is derived from an EMBL/GenBank/DDBJ whole genome shotgun (WGS) entry which is preliminary data.</text>
</comment>
<keyword evidence="2" id="KW-1185">Reference proteome</keyword>